<protein>
    <submittedName>
        <fullName evidence="6">DabC</fullName>
    </submittedName>
</protein>
<evidence type="ECO:0000313" key="7">
    <source>
        <dbReference type="Proteomes" id="UP000218505"/>
    </source>
</evidence>
<dbReference type="PANTHER" id="PTHR43585">
    <property type="entry name" value="FUMIPYRROLE BIOSYNTHESIS PROTEIN C"/>
    <property type="match status" value="1"/>
</dbReference>
<name>A0A290Z9W5_9PSEU</name>
<dbReference type="PROSITE" id="PS50975">
    <property type="entry name" value="ATP_GRASP"/>
    <property type="match status" value="1"/>
</dbReference>
<evidence type="ECO:0000313" key="6">
    <source>
        <dbReference type="EMBL" id="ATE55775.1"/>
    </source>
</evidence>
<reference evidence="6" key="1">
    <citation type="submission" date="2017-09" db="EMBL/GenBank/DDBJ databases">
        <title>Complete Genome Sequence of ansamitocin-producing Bacterium Actinosynnema pretiosum X47.</title>
        <authorList>
            <person name="Cao G."/>
            <person name="Zong G."/>
            <person name="Zhong C."/>
            <person name="Fu J."/>
        </authorList>
    </citation>
    <scope>NUCLEOTIDE SEQUENCE [LARGE SCALE GENOMIC DNA]</scope>
    <source>
        <strain evidence="6">X47</strain>
    </source>
</reference>
<evidence type="ECO:0000256" key="4">
    <source>
        <dbReference type="PROSITE-ProRule" id="PRU00409"/>
    </source>
</evidence>
<feature type="domain" description="ATP-grasp" evidence="5">
    <location>
        <begin position="115"/>
        <end position="303"/>
    </location>
</feature>
<dbReference type="GO" id="GO:0005524">
    <property type="term" value="F:ATP binding"/>
    <property type="evidence" value="ECO:0007669"/>
    <property type="project" value="UniProtKB-UniRule"/>
</dbReference>
<dbReference type="AlphaFoldDB" id="A0A290Z9W5"/>
<dbReference type="InterPro" id="IPR011761">
    <property type="entry name" value="ATP-grasp"/>
</dbReference>
<keyword evidence="1" id="KW-0436">Ligase</keyword>
<dbReference type="InterPro" id="IPR052032">
    <property type="entry name" value="ATP-dep_AA_Ligase"/>
</dbReference>
<proteinExistence type="predicted"/>
<dbReference type="KEGG" id="apre:CNX65_22880"/>
<evidence type="ECO:0000256" key="2">
    <source>
        <dbReference type="ARBA" id="ARBA00022741"/>
    </source>
</evidence>
<dbReference type="Gene3D" id="3.30.470.20">
    <property type="entry name" value="ATP-grasp fold, B domain"/>
    <property type="match status" value="1"/>
</dbReference>
<evidence type="ECO:0000256" key="1">
    <source>
        <dbReference type="ARBA" id="ARBA00022598"/>
    </source>
</evidence>
<evidence type="ECO:0000259" key="5">
    <source>
        <dbReference type="PROSITE" id="PS50975"/>
    </source>
</evidence>
<evidence type="ECO:0000256" key="3">
    <source>
        <dbReference type="ARBA" id="ARBA00022840"/>
    </source>
</evidence>
<dbReference type="PANTHER" id="PTHR43585:SF2">
    <property type="entry name" value="ATP-GRASP ENZYME FSQD"/>
    <property type="match status" value="1"/>
</dbReference>
<keyword evidence="7" id="KW-1185">Reference proteome</keyword>
<keyword evidence="3 4" id="KW-0067">ATP-binding</keyword>
<dbReference type="EMBL" id="CP023445">
    <property type="protein sequence ID" value="ATE55775.1"/>
    <property type="molecule type" value="Genomic_DNA"/>
</dbReference>
<keyword evidence="2 4" id="KW-0547">Nucleotide-binding</keyword>
<dbReference type="GO" id="GO:0046872">
    <property type="term" value="F:metal ion binding"/>
    <property type="evidence" value="ECO:0007669"/>
    <property type="project" value="InterPro"/>
</dbReference>
<dbReference type="InterPro" id="IPR040570">
    <property type="entry name" value="LAL_C2"/>
</dbReference>
<dbReference type="Proteomes" id="UP000218505">
    <property type="component" value="Chromosome"/>
</dbReference>
<organism evidence="6 7">
    <name type="scientific">Actinosynnema pretiosum</name>
    <dbReference type="NCBI Taxonomy" id="42197"/>
    <lineage>
        <taxon>Bacteria</taxon>
        <taxon>Bacillati</taxon>
        <taxon>Actinomycetota</taxon>
        <taxon>Actinomycetes</taxon>
        <taxon>Pseudonocardiales</taxon>
        <taxon>Pseudonocardiaceae</taxon>
        <taxon>Actinosynnema</taxon>
    </lineage>
</organism>
<gene>
    <name evidence="6" type="ORF">CNX65_22880</name>
</gene>
<dbReference type="Pfam" id="PF18603">
    <property type="entry name" value="LAL_C2"/>
    <property type="match status" value="1"/>
</dbReference>
<dbReference type="SUPFAM" id="SSF56059">
    <property type="entry name" value="Glutathione synthetase ATP-binding domain-like"/>
    <property type="match status" value="1"/>
</dbReference>
<dbReference type="GO" id="GO:0016874">
    <property type="term" value="F:ligase activity"/>
    <property type="evidence" value="ECO:0007669"/>
    <property type="project" value="UniProtKB-KW"/>
</dbReference>
<dbReference type="Pfam" id="PF13535">
    <property type="entry name" value="ATP-grasp_4"/>
    <property type="match status" value="1"/>
</dbReference>
<sequence length="405" mass="42617">MRRLGLVGVGFMGRPYLEAARDLGFGVRVVETESWSGEVPAGVELSRVDGLGGDGWALDELWAVGGYALAESGVDGVLGFSEPQVLGAAVVADRLGLPSPSLHASALSRNKALQRGCFAAHGLPQPGFHVVAGHDRAVEWAGAGFPVVVKPLSAFGSTGVRLVRDARELREVLAARSGERLLVERALEGPEYSWEGFVRDGEVLFANTTAKETTGPPRFVEVAHRAGHRFDDAATGAAVRELAEGVVRAARVRTGLVHLEFRLTAGGPAIMEVAVRTPGDFILDLVAATYRFDPYRVAVQLAMGVEPDLPAHPEPVSHAAAWFPICPPGVVTAAEGLDEVLALPHVARAGLAVSVGDVVAPLTSSDQRAGYVLVDAPSPEEREAALAGARELLRVTTEPQADPAR</sequence>
<dbReference type="Gene3D" id="3.40.50.20">
    <property type="match status" value="1"/>
</dbReference>
<accession>A0A290Z9W5</accession>
<dbReference type="RefSeq" id="WP_096495606.1">
    <property type="nucleotide sequence ID" value="NZ_CP023445.1"/>
</dbReference>